<keyword evidence="1" id="KW-0812">Transmembrane</keyword>
<dbReference type="AlphaFoldDB" id="A0A1C3RIQ8"/>
<feature type="transmembrane region" description="Helical" evidence="1">
    <location>
        <begin position="61"/>
        <end position="80"/>
    </location>
</feature>
<reference evidence="2 3" key="1">
    <citation type="submission" date="2016-07" db="EMBL/GenBank/DDBJ databases">
        <authorList>
            <person name="Lefevre C.T."/>
        </authorList>
    </citation>
    <scope>NUCLEOTIDE SEQUENCE [LARGE SCALE GENOMIC DNA]</scope>
    <source>
        <strain evidence="2">PR1</strain>
    </source>
</reference>
<dbReference type="EMBL" id="FLYE01000034">
    <property type="protein sequence ID" value="SCA57148.1"/>
    <property type="molecule type" value="Genomic_DNA"/>
</dbReference>
<dbReference type="Proteomes" id="UP000231658">
    <property type="component" value="Unassembled WGS sequence"/>
</dbReference>
<evidence type="ECO:0000256" key="1">
    <source>
        <dbReference type="SAM" id="Phobius"/>
    </source>
</evidence>
<feature type="transmembrane region" description="Helical" evidence="1">
    <location>
        <begin position="177"/>
        <end position="198"/>
    </location>
</feature>
<keyword evidence="1" id="KW-0472">Membrane</keyword>
<protein>
    <submittedName>
        <fullName evidence="2">Uncharacterized protein</fullName>
    </submittedName>
</protein>
<accession>A0A1C3RIQ8</accession>
<feature type="transmembrane region" description="Helical" evidence="1">
    <location>
        <begin position="87"/>
        <end position="108"/>
    </location>
</feature>
<feature type="transmembrane region" description="Helical" evidence="1">
    <location>
        <begin position="29"/>
        <end position="49"/>
    </location>
</feature>
<proteinExistence type="predicted"/>
<feature type="transmembrane region" description="Helical" evidence="1">
    <location>
        <begin position="233"/>
        <end position="254"/>
    </location>
</feature>
<keyword evidence="3" id="KW-1185">Reference proteome</keyword>
<dbReference type="STRING" id="1867952.MTBPR1_40171"/>
<evidence type="ECO:0000313" key="3">
    <source>
        <dbReference type="Proteomes" id="UP000231658"/>
    </source>
</evidence>
<name>A0A1C3RIQ8_9PROT</name>
<gene>
    <name evidence="2" type="ORF">MTBPR1_40171</name>
</gene>
<dbReference type="RefSeq" id="WP_069189192.1">
    <property type="nucleotide sequence ID" value="NZ_FLYE01000034.1"/>
</dbReference>
<feature type="transmembrane region" description="Helical" evidence="1">
    <location>
        <begin position="5"/>
        <end position="22"/>
    </location>
</feature>
<evidence type="ECO:0000313" key="2">
    <source>
        <dbReference type="EMBL" id="SCA57148.1"/>
    </source>
</evidence>
<feature type="transmembrane region" description="Helical" evidence="1">
    <location>
        <begin position="144"/>
        <end position="165"/>
    </location>
</feature>
<feature type="transmembrane region" description="Helical" evidence="1">
    <location>
        <begin position="114"/>
        <end position="132"/>
    </location>
</feature>
<dbReference type="OrthoDB" id="161727at2"/>
<organism evidence="2 3">
    <name type="scientific">Candidatus Terasakiella magnetica</name>
    <dbReference type="NCBI Taxonomy" id="1867952"/>
    <lineage>
        <taxon>Bacteria</taxon>
        <taxon>Pseudomonadati</taxon>
        <taxon>Pseudomonadota</taxon>
        <taxon>Alphaproteobacteria</taxon>
        <taxon>Rhodospirillales</taxon>
        <taxon>Terasakiellaceae</taxon>
        <taxon>Terasakiella</taxon>
    </lineage>
</organism>
<feature type="transmembrane region" description="Helical" evidence="1">
    <location>
        <begin position="210"/>
        <end position="227"/>
    </location>
</feature>
<sequence length="263" mass="28300">MSLILIKICVTITIVLGLSVIAERVSPRVAGLLGGYPLGIAIVLVFISYEEGASFAAQSMVHTLAGLCANLSVFATYGLVISLRPKCPVWLAALLSLLSFMIVGLGLSYIDFDLISAVVFIIIVIAICIFSFKRFAEMKIHRAVRLGFWVTFVRAAMACFVVLSITGLANIMGPQMAGVMASFPSTVFPMVVIIHFTYGPAPVLSIIKHFPNGLGAMVSFGIVYALYLESLGLLWGTLASFGAATVYLLAFSLFQQKMRPKTT</sequence>
<keyword evidence="1" id="KW-1133">Transmembrane helix</keyword>